<dbReference type="SUPFAM" id="SSF51110">
    <property type="entry name" value="alpha-D-mannose-specific plant lectins"/>
    <property type="match status" value="1"/>
</dbReference>
<accession>A0A843VL98</accession>
<organism evidence="6 7">
    <name type="scientific">Colocasia esculenta</name>
    <name type="common">Wild taro</name>
    <name type="synonym">Arum esculentum</name>
    <dbReference type="NCBI Taxonomy" id="4460"/>
    <lineage>
        <taxon>Eukaryota</taxon>
        <taxon>Viridiplantae</taxon>
        <taxon>Streptophyta</taxon>
        <taxon>Embryophyta</taxon>
        <taxon>Tracheophyta</taxon>
        <taxon>Spermatophyta</taxon>
        <taxon>Magnoliopsida</taxon>
        <taxon>Liliopsida</taxon>
        <taxon>Araceae</taxon>
        <taxon>Aroideae</taxon>
        <taxon>Colocasieae</taxon>
        <taxon>Colocasia</taxon>
    </lineage>
</organism>
<dbReference type="AlphaFoldDB" id="A0A843VL98"/>
<evidence type="ECO:0000259" key="5">
    <source>
        <dbReference type="PROSITE" id="PS50927"/>
    </source>
</evidence>
<reference evidence="6" key="1">
    <citation type="submission" date="2017-07" db="EMBL/GenBank/DDBJ databases">
        <title>Taro Niue Genome Assembly and Annotation.</title>
        <authorList>
            <person name="Atibalentja N."/>
            <person name="Keating K."/>
            <person name="Fields C.J."/>
        </authorList>
    </citation>
    <scope>NUCLEOTIDE SEQUENCE</scope>
    <source>
        <strain evidence="6">Niue_2</strain>
        <tissue evidence="6">Leaf</tissue>
    </source>
</reference>
<dbReference type="InterPro" id="IPR036426">
    <property type="entry name" value="Bulb-type_lectin_dom_sf"/>
</dbReference>
<dbReference type="EMBL" id="NMUH01002083">
    <property type="protein sequence ID" value="MQL97681.1"/>
    <property type="molecule type" value="Genomic_DNA"/>
</dbReference>
<evidence type="ECO:0000256" key="3">
    <source>
        <dbReference type="ARBA" id="ARBA00023035"/>
    </source>
</evidence>
<dbReference type="GO" id="GO:0051707">
    <property type="term" value="P:response to other organism"/>
    <property type="evidence" value="ECO:0007669"/>
    <property type="project" value="UniProtKB-ARBA"/>
</dbReference>
<comment type="caution">
    <text evidence="6">The sequence shown here is derived from an EMBL/GenBank/DDBJ whole genome shotgun (WGS) entry which is preliminary data.</text>
</comment>
<dbReference type="OrthoDB" id="418274at2759"/>
<evidence type="ECO:0000256" key="2">
    <source>
        <dbReference type="ARBA" id="ARBA00022737"/>
    </source>
</evidence>
<keyword evidence="3" id="KW-0465">Mannose-binding</keyword>
<evidence type="ECO:0000313" key="7">
    <source>
        <dbReference type="Proteomes" id="UP000652761"/>
    </source>
</evidence>
<dbReference type="GO" id="GO:0005537">
    <property type="term" value="F:D-mannose binding"/>
    <property type="evidence" value="ECO:0007669"/>
    <property type="project" value="UniProtKB-KW"/>
</dbReference>
<keyword evidence="3" id="KW-0430">Lectin</keyword>
<feature type="domain" description="Bulb-type lectin" evidence="5">
    <location>
        <begin position="1"/>
        <end position="63"/>
    </location>
</feature>
<gene>
    <name evidence="6" type="ORF">Taro_030368</name>
</gene>
<dbReference type="Gene3D" id="2.90.10.10">
    <property type="entry name" value="Bulb-type lectin domain"/>
    <property type="match status" value="1"/>
</dbReference>
<keyword evidence="2" id="KW-0677">Repeat</keyword>
<sequence length="105" mass="10842">MRPSSPQRLGFGGHNLVIYNGYGTPVWSSGTARATGFYPLVLQGDRNLVIYGHAIWATGTNAAGVADSVPKDAVMTSHAGVGGRKAAPSGIAGEGSNNEIHHRQG</sequence>
<dbReference type="Proteomes" id="UP000652761">
    <property type="component" value="Unassembled WGS sequence"/>
</dbReference>
<dbReference type="PROSITE" id="PS50927">
    <property type="entry name" value="BULB_LECTIN"/>
    <property type="match status" value="1"/>
</dbReference>
<dbReference type="InterPro" id="IPR001480">
    <property type="entry name" value="Bulb-type_lectin_dom"/>
</dbReference>
<keyword evidence="7" id="KW-1185">Reference proteome</keyword>
<feature type="region of interest" description="Disordered" evidence="4">
    <location>
        <begin position="79"/>
        <end position="105"/>
    </location>
</feature>
<evidence type="ECO:0000313" key="6">
    <source>
        <dbReference type="EMBL" id="MQL97681.1"/>
    </source>
</evidence>
<protein>
    <recommendedName>
        <fullName evidence="5">Bulb-type lectin domain-containing protein</fullName>
    </recommendedName>
</protein>
<evidence type="ECO:0000256" key="1">
    <source>
        <dbReference type="ARBA" id="ARBA00022546"/>
    </source>
</evidence>
<name>A0A843VL98_COLES</name>
<keyword evidence="1" id="KW-0348">Hemagglutinin</keyword>
<evidence type="ECO:0000256" key="4">
    <source>
        <dbReference type="SAM" id="MobiDB-lite"/>
    </source>
</evidence>
<proteinExistence type="predicted"/>